<protein>
    <submittedName>
        <fullName evidence="2">Uncharacterized protein</fullName>
    </submittedName>
</protein>
<feature type="region of interest" description="Disordered" evidence="1">
    <location>
        <begin position="17"/>
        <end position="48"/>
    </location>
</feature>
<feature type="compositionally biased region" description="Gly residues" evidence="1">
    <location>
        <begin position="19"/>
        <end position="36"/>
    </location>
</feature>
<evidence type="ECO:0000313" key="2">
    <source>
        <dbReference type="EMBL" id="CAD9447970.1"/>
    </source>
</evidence>
<dbReference type="EMBL" id="HBGS01039387">
    <property type="protein sequence ID" value="CAD9447970.1"/>
    <property type="molecule type" value="Transcribed_RNA"/>
</dbReference>
<name>A0A7S2D9G9_9STRA</name>
<organism evidence="2">
    <name type="scientific">Octactis speculum</name>
    <dbReference type="NCBI Taxonomy" id="3111310"/>
    <lineage>
        <taxon>Eukaryota</taxon>
        <taxon>Sar</taxon>
        <taxon>Stramenopiles</taxon>
        <taxon>Ochrophyta</taxon>
        <taxon>Dictyochophyceae</taxon>
        <taxon>Dictyochales</taxon>
        <taxon>Dictyochaceae</taxon>
        <taxon>Octactis</taxon>
    </lineage>
</organism>
<sequence>MSLFRLFSGGSLDMEVTVGGAGGQRRSGRGQGGRGTRSGMSGYSNGAGSLSSEAVGDVVGMEISIPESTLVEDGNNFQSISDIDCECYLPASTEPFLRRDDNVVGVEAGGDASLDLGSEFCGEGDLDWFSCAGNEAAYCQAATESHNANVGDGVAGGSGVVLVCR</sequence>
<gene>
    <name evidence="2" type="ORF">DSPE1174_LOCUS20307</name>
</gene>
<proteinExistence type="predicted"/>
<reference evidence="2" key="1">
    <citation type="submission" date="2021-01" db="EMBL/GenBank/DDBJ databases">
        <authorList>
            <person name="Corre E."/>
            <person name="Pelletier E."/>
            <person name="Niang G."/>
            <person name="Scheremetjew M."/>
            <person name="Finn R."/>
            <person name="Kale V."/>
            <person name="Holt S."/>
            <person name="Cochrane G."/>
            <person name="Meng A."/>
            <person name="Brown T."/>
            <person name="Cohen L."/>
        </authorList>
    </citation>
    <scope>NUCLEOTIDE SEQUENCE</scope>
    <source>
        <strain evidence="2">CCMP1381</strain>
    </source>
</reference>
<accession>A0A7S2D9G9</accession>
<dbReference type="AlphaFoldDB" id="A0A7S2D9G9"/>
<evidence type="ECO:0000256" key="1">
    <source>
        <dbReference type="SAM" id="MobiDB-lite"/>
    </source>
</evidence>